<keyword evidence="3" id="KW-0689">Ribosomal protein</keyword>
<comment type="caution">
    <text evidence="8">The sequence shown here is derived from an EMBL/GenBank/DDBJ whole genome shotgun (WGS) entry which is preliminary data.</text>
</comment>
<protein>
    <recommendedName>
        <fullName evidence="6">Large ribosomal subunit protein mL43</fullName>
    </recommendedName>
</protein>
<accession>A0A5M8PJE1</accession>
<dbReference type="SMART" id="SM00916">
    <property type="entry name" value="L51_S25_CI-B8"/>
    <property type="match status" value="1"/>
</dbReference>
<dbReference type="Proteomes" id="UP000324767">
    <property type="component" value="Unassembled WGS sequence"/>
</dbReference>
<dbReference type="GO" id="GO:0003735">
    <property type="term" value="F:structural constituent of ribosome"/>
    <property type="evidence" value="ECO:0007669"/>
    <property type="project" value="InterPro"/>
</dbReference>
<dbReference type="GO" id="GO:0032543">
    <property type="term" value="P:mitochondrial translation"/>
    <property type="evidence" value="ECO:0007669"/>
    <property type="project" value="InterPro"/>
</dbReference>
<evidence type="ECO:0000256" key="5">
    <source>
        <dbReference type="ARBA" id="ARBA00023274"/>
    </source>
</evidence>
<feature type="domain" description="Ribosomal protein/NADH dehydrogenase" evidence="7">
    <location>
        <begin position="32"/>
        <end position="105"/>
    </location>
</feature>
<name>A0A5M8PJE1_9LECA</name>
<dbReference type="InterPro" id="IPR007741">
    <property type="entry name" value="Ribosomal_mL43/mS25/NADH_DH"/>
</dbReference>
<evidence type="ECO:0000256" key="3">
    <source>
        <dbReference type="ARBA" id="ARBA00022980"/>
    </source>
</evidence>
<evidence type="ECO:0000259" key="7">
    <source>
        <dbReference type="SMART" id="SM00916"/>
    </source>
</evidence>
<comment type="subcellular location">
    <subcellularLocation>
        <location evidence="1">Mitochondrion</location>
    </subcellularLocation>
</comment>
<dbReference type="InterPro" id="IPR036249">
    <property type="entry name" value="Thioredoxin-like_sf"/>
</dbReference>
<dbReference type="Gene3D" id="3.40.30.10">
    <property type="entry name" value="Glutaredoxin"/>
    <property type="match status" value="1"/>
</dbReference>
<dbReference type="OrthoDB" id="88at2759"/>
<dbReference type="EMBL" id="VXIT01000013">
    <property type="protein sequence ID" value="KAA6408722.1"/>
    <property type="molecule type" value="Genomic_DNA"/>
</dbReference>
<keyword evidence="5" id="KW-0687">Ribonucleoprotein</keyword>
<dbReference type="SUPFAM" id="SSF52833">
    <property type="entry name" value="Thioredoxin-like"/>
    <property type="match status" value="1"/>
</dbReference>
<dbReference type="PANTHER" id="PTHR21396:SF2">
    <property type="entry name" value="LARGE RIBOSOMAL SUBUNIT PROTEIN ML43"/>
    <property type="match status" value="1"/>
</dbReference>
<evidence type="ECO:0000256" key="4">
    <source>
        <dbReference type="ARBA" id="ARBA00023128"/>
    </source>
</evidence>
<dbReference type="PANTHER" id="PTHR21396">
    <property type="entry name" value="39S RIBOSOMAL PROTEIN L43"/>
    <property type="match status" value="1"/>
</dbReference>
<gene>
    <name evidence="8" type="ORF">FRX48_07804</name>
</gene>
<comment type="similarity">
    <text evidence="2">Belongs to the mitochondrion-specific ribosomal protein mL43 family.</text>
</comment>
<sequence>MPLKAIRTTSTGRNGVGAFILQCKRLEFHYCDWAGSSRGMNAFLTHLLPRFALSSPTIETHISPRPHAHPLIRAYYINGRTRAICVRNLEKEQVLQKAEMLRDASGEKNRKVRGGRVVASLNEGVRGVWDPFHGAGDAGRVLGRRGVGR</sequence>
<reference evidence="8 9" key="1">
    <citation type="submission" date="2019-09" db="EMBL/GenBank/DDBJ databases">
        <title>The hologenome of the rock-dwelling lichen Lasallia pustulata.</title>
        <authorList>
            <person name="Greshake Tzovaras B."/>
            <person name="Segers F."/>
            <person name="Bicker A."/>
            <person name="Dal Grande F."/>
            <person name="Otte J."/>
            <person name="Hankeln T."/>
            <person name="Schmitt I."/>
            <person name="Ebersberger I."/>
        </authorList>
    </citation>
    <scope>NUCLEOTIDE SEQUENCE [LARGE SCALE GENOMIC DNA]</scope>
    <source>
        <strain evidence="8">A1-1</strain>
    </source>
</reference>
<evidence type="ECO:0000313" key="9">
    <source>
        <dbReference type="Proteomes" id="UP000324767"/>
    </source>
</evidence>
<keyword evidence="4" id="KW-0496">Mitochondrion</keyword>
<organism evidence="8 9">
    <name type="scientific">Lasallia pustulata</name>
    <dbReference type="NCBI Taxonomy" id="136370"/>
    <lineage>
        <taxon>Eukaryota</taxon>
        <taxon>Fungi</taxon>
        <taxon>Dikarya</taxon>
        <taxon>Ascomycota</taxon>
        <taxon>Pezizomycotina</taxon>
        <taxon>Lecanoromycetes</taxon>
        <taxon>OSLEUM clade</taxon>
        <taxon>Umbilicariomycetidae</taxon>
        <taxon>Umbilicariales</taxon>
        <taxon>Umbilicariaceae</taxon>
        <taxon>Lasallia</taxon>
    </lineage>
</organism>
<dbReference type="InterPro" id="IPR039927">
    <property type="entry name" value="Ribosomal_mL43"/>
</dbReference>
<proteinExistence type="inferred from homology"/>
<evidence type="ECO:0000256" key="1">
    <source>
        <dbReference type="ARBA" id="ARBA00004173"/>
    </source>
</evidence>
<dbReference type="GO" id="GO:0005762">
    <property type="term" value="C:mitochondrial large ribosomal subunit"/>
    <property type="evidence" value="ECO:0007669"/>
    <property type="project" value="TreeGrafter"/>
</dbReference>
<evidence type="ECO:0000256" key="2">
    <source>
        <dbReference type="ARBA" id="ARBA00006073"/>
    </source>
</evidence>
<dbReference type="FunFam" id="3.40.30.10:FF:000173">
    <property type="entry name" value="Mitochondrial 54S ribosomal protein"/>
    <property type="match status" value="1"/>
</dbReference>
<dbReference type="AlphaFoldDB" id="A0A5M8PJE1"/>
<dbReference type="Pfam" id="PF05047">
    <property type="entry name" value="L51_S25_CI-B8"/>
    <property type="match status" value="1"/>
</dbReference>
<evidence type="ECO:0000256" key="6">
    <source>
        <dbReference type="ARBA" id="ARBA00035188"/>
    </source>
</evidence>
<evidence type="ECO:0000313" key="8">
    <source>
        <dbReference type="EMBL" id="KAA6408722.1"/>
    </source>
</evidence>